<name>A0A101HH57_9BACT</name>
<dbReference type="Proteomes" id="UP000053860">
    <property type="component" value="Unassembled WGS sequence"/>
</dbReference>
<comment type="caution">
    <text evidence="1">The sequence shown here is derived from an EMBL/GenBank/DDBJ whole genome shotgun (WGS) entry which is preliminary data.</text>
</comment>
<protein>
    <submittedName>
        <fullName evidence="1">Uncharacterized protein</fullName>
    </submittedName>
</protein>
<evidence type="ECO:0000313" key="2">
    <source>
        <dbReference type="Proteomes" id="UP000053860"/>
    </source>
</evidence>
<accession>A0A101HH57</accession>
<dbReference type="EMBL" id="LGGN01000232">
    <property type="protein sequence ID" value="KUK76558.1"/>
    <property type="molecule type" value="Genomic_DNA"/>
</dbReference>
<dbReference type="AlphaFoldDB" id="A0A101HH57"/>
<organism evidence="1 2">
    <name type="scientific">Proteiniphilum acetatigenes</name>
    <dbReference type="NCBI Taxonomy" id="294710"/>
    <lineage>
        <taxon>Bacteria</taxon>
        <taxon>Pseudomonadati</taxon>
        <taxon>Bacteroidota</taxon>
        <taxon>Bacteroidia</taxon>
        <taxon>Bacteroidales</taxon>
        <taxon>Dysgonomonadaceae</taxon>
        <taxon>Proteiniphilum</taxon>
    </lineage>
</organism>
<gene>
    <name evidence="1" type="ORF">XD92_1161</name>
</gene>
<evidence type="ECO:0000313" key="1">
    <source>
        <dbReference type="EMBL" id="KUK76558.1"/>
    </source>
</evidence>
<sequence>MTSTELNTAKLEFIREFLNEKDEDIIKEQIAFYRTLKQTDAILNIPRTEAELKASVKKAEIDYQNGIFFSTEEVFEKYKR</sequence>
<reference evidence="2" key="1">
    <citation type="journal article" date="2015" name="MBio">
        <title>Genome-Resolved Metagenomic Analysis Reveals Roles for Candidate Phyla and Other Microbial Community Members in Biogeochemical Transformations in Oil Reservoirs.</title>
        <authorList>
            <person name="Hu P."/>
            <person name="Tom L."/>
            <person name="Singh A."/>
            <person name="Thomas B.C."/>
            <person name="Baker B.J."/>
            <person name="Piceno Y.M."/>
            <person name="Andersen G.L."/>
            <person name="Banfield J.F."/>
        </authorList>
    </citation>
    <scope>NUCLEOTIDE SEQUENCE [LARGE SCALE GENOMIC DNA]</scope>
</reference>
<proteinExistence type="predicted"/>